<feature type="region of interest" description="Disordered" evidence="6">
    <location>
        <begin position="673"/>
        <end position="842"/>
    </location>
</feature>
<accession>A0AAW1P8L8</accession>
<feature type="compositionally biased region" description="Low complexity" evidence="6">
    <location>
        <begin position="564"/>
        <end position="574"/>
    </location>
</feature>
<sequence>MTKPGKPCYRLTPLPFDHRLLYTALAPPPSRQAPASTTSSLRLFRSSSAGDVAHTQHWQIFTKIMAETEADYTTQHPAWDTAELPAVKDLLYDLMSDDNLQTSTVIDDPRVQQAIQKYDLTDLMTDNLTKCNQQAEHFRERNGLPAGALFTAALVLGPCANKAETIFGFDFFNENNKPKATATKLTAATSHINKQHLGKQAVWDYFTCYNSRCARNEGHCRLDYADMSQPLRELLEALFCIRMIVFQRTVTVQFSGLAVSGMPLTQHLLGVSTLSAWSNRAFPILSPLIRSALGLEHAYSVSYFNQCTGTVGAHSKNPRKQGQRLREYTYGVMGARGELGPGPDGITPASDEHVKSRITAIAAHPFIKNYMTGSPSPDSEQVWKCNNQNCGWEATRFVEMERTRIIGYDGHGRRALVYDSEGKIICRPCHDWQQSHDGEERPARAEQLKLALAKERREGKFSCAQCGWWGLYSKSTSSGARCYKKPESNIERQVYTRETQTDIERICSTCYRSNERKQYRGPVEEEELQHLQSWQRMRDEVLEQKGSLTCPSAPAQADALAGRAPDAQQKQPQDALPPGPWPLAAPASGAMPSSDAPPPTSTPFQAPAPVGTGGLPVLGRSLAAAAAPEGGELADLVQLAARWNHALATVVQLDAYRHLEGANPSTLLALLQLPSGPAPAQDGQQGGEDNPAPAAPTVSPPVLPGQAPQGEDPRASGATGADAGARLSIGKAAEASLRTPLGPSRATPMPDDDLADDLERSLNLGGRKRSQRSPATSTPGRTPRPKRQDIEIEPDIQGLPGPSSEMAQANSSGAGSGGSSDVDAPVREPGEASRGPPPRPPTAWDRLPHHGLAFFTLWFIFSGFIVPFPRIKGWWIWYFYLDPLTYTVWGLVGSQLADINDIFLQTPTGQEVSVRYWMDNYYGYYHGFLGYAVLVLCGFCVLFHAVAALALIKLNYLKR</sequence>
<comment type="subcellular location">
    <subcellularLocation>
        <location evidence="1">Membrane</location>
        <topology evidence="1">Multi-pass membrane protein</topology>
    </subcellularLocation>
</comment>
<dbReference type="AlphaFoldDB" id="A0AAW1P8L8"/>
<evidence type="ECO:0000313" key="10">
    <source>
        <dbReference type="Proteomes" id="UP001465755"/>
    </source>
</evidence>
<dbReference type="GO" id="GO:0071944">
    <property type="term" value="C:cell periphery"/>
    <property type="evidence" value="ECO:0007669"/>
    <property type="project" value="UniProtKB-ARBA"/>
</dbReference>
<organism evidence="9 10">
    <name type="scientific">Symbiochloris irregularis</name>
    <dbReference type="NCBI Taxonomy" id="706552"/>
    <lineage>
        <taxon>Eukaryota</taxon>
        <taxon>Viridiplantae</taxon>
        <taxon>Chlorophyta</taxon>
        <taxon>core chlorophytes</taxon>
        <taxon>Trebouxiophyceae</taxon>
        <taxon>Trebouxiales</taxon>
        <taxon>Trebouxiaceae</taxon>
        <taxon>Symbiochloris</taxon>
    </lineage>
</organism>
<feature type="region of interest" description="Disordered" evidence="6">
    <location>
        <begin position="550"/>
        <end position="612"/>
    </location>
</feature>
<dbReference type="GO" id="GO:0016020">
    <property type="term" value="C:membrane"/>
    <property type="evidence" value="ECO:0007669"/>
    <property type="project" value="UniProtKB-SubCell"/>
</dbReference>
<evidence type="ECO:0000256" key="1">
    <source>
        <dbReference type="ARBA" id="ARBA00004141"/>
    </source>
</evidence>
<keyword evidence="5 7" id="KW-0472">Membrane</keyword>
<keyword evidence="2" id="KW-0813">Transport</keyword>
<protein>
    <recommendedName>
        <fullName evidence="8">ABC-2 type transporter transmembrane domain-containing protein</fullName>
    </recommendedName>
</protein>
<dbReference type="InterPro" id="IPR013525">
    <property type="entry name" value="ABC2_TM"/>
</dbReference>
<gene>
    <name evidence="9" type="ORF">WJX73_007481</name>
</gene>
<dbReference type="GO" id="GO:0140359">
    <property type="term" value="F:ABC-type transporter activity"/>
    <property type="evidence" value="ECO:0007669"/>
    <property type="project" value="InterPro"/>
</dbReference>
<feature type="transmembrane region" description="Helical" evidence="7">
    <location>
        <begin position="847"/>
        <end position="868"/>
    </location>
</feature>
<feature type="compositionally biased region" description="Low complexity" evidence="6">
    <location>
        <begin position="584"/>
        <end position="594"/>
    </location>
</feature>
<keyword evidence="10" id="KW-1185">Reference proteome</keyword>
<evidence type="ECO:0000256" key="4">
    <source>
        <dbReference type="ARBA" id="ARBA00022989"/>
    </source>
</evidence>
<evidence type="ECO:0000256" key="5">
    <source>
        <dbReference type="ARBA" id="ARBA00023136"/>
    </source>
</evidence>
<evidence type="ECO:0000256" key="6">
    <source>
        <dbReference type="SAM" id="MobiDB-lite"/>
    </source>
</evidence>
<evidence type="ECO:0000259" key="8">
    <source>
        <dbReference type="Pfam" id="PF01061"/>
    </source>
</evidence>
<feature type="domain" description="ABC-2 type transporter transmembrane" evidence="8">
    <location>
        <begin position="853"/>
        <end position="895"/>
    </location>
</feature>
<evidence type="ECO:0000256" key="3">
    <source>
        <dbReference type="ARBA" id="ARBA00022692"/>
    </source>
</evidence>
<feature type="transmembrane region" description="Helical" evidence="7">
    <location>
        <begin position="875"/>
        <end position="892"/>
    </location>
</feature>
<keyword evidence="4 7" id="KW-1133">Transmembrane helix</keyword>
<comment type="caution">
    <text evidence="9">The sequence shown here is derived from an EMBL/GenBank/DDBJ whole genome shotgun (WGS) entry which is preliminary data.</text>
</comment>
<evidence type="ECO:0000256" key="2">
    <source>
        <dbReference type="ARBA" id="ARBA00022448"/>
    </source>
</evidence>
<name>A0AAW1P8L8_9CHLO</name>
<dbReference type="EMBL" id="JALJOQ010000047">
    <property type="protein sequence ID" value="KAK9804982.1"/>
    <property type="molecule type" value="Genomic_DNA"/>
</dbReference>
<dbReference type="Proteomes" id="UP001465755">
    <property type="component" value="Unassembled WGS sequence"/>
</dbReference>
<feature type="transmembrane region" description="Helical" evidence="7">
    <location>
        <begin position="928"/>
        <end position="952"/>
    </location>
</feature>
<reference evidence="9 10" key="1">
    <citation type="journal article" date="2024" name="Nat. Commun.">
        <title>Phylogenomics reveals the evolutionary origins of lichenization in chlorophyte algae.</title>
        <authorList>
            <person name="Puginier C."/>
            <person name="Libourel C."/>
            <person name="Otte J."/>
            <person name="Skaloud P."/>
            <person name="Haon M."/>
            <person name="Grisel S."/>
            <person name="Petersen M."/>
            <person name="Berrin J.G."/>
            <person name="Delaux P.M."/>
            <person name="Dal Grande F."/>
            <person name="Keller J."/>
        </authorList>
    </citation>
    <scope>NUCLEOTIDE SEQUENCE [LARGE SCALE GENOMIC DNA]</scope>
    <source>
        <strain evidence="9 10">SAG 2036</strain>
    </source>
</reference>
<keyword evidence="3 7" id="KW-0812">Transmembrane</keyword>
<dbReference type="PANTHER" id="PTHR19241">
    <property type="entry name" value="ATP-BINDING CASSETTE TRANSPORTER"/>
    <property type="match status" value="1"/>
</dbReference>
<evidence type="ECO:0000313" key="9">
    <source>
        <dbReference type="EMBL" id="KAK9804982.1"/>
    </source>
</evidence>
<dbReference type="Pfam" id="PF01061">
    <property type="entry name" value="ABC2_membrane"/>
    <property type="match status" value="1"/>
</dbReference>
<proteinExistence type="predicted"/>
<evidence type="ECO:0000256" key="7">
    <source>
        <dbReference type="SAM" id="Phobius"/>
    </source>
</evidence>